<protein>
    <submittedName>
        <fullName evidence="1">Uncharacterized protein</fullName>
    </submittedName>
</protein>
<dbReference type="AlphaFoldDB" id="A0A077PMD5"/>
<sequence length="267" mass="31761">MNYKQKIKEWDDEKTWREFSVDFLNDMGWQTYEISGNIVICNYKGIRYLVSFRHNINKGAIGTYLEKNITDRIKEHNAEGFIGFYSGNYTTSLLWRLTLMQVHFKLFNGSRITTFIPFTHSTIIDTYFGSGVKGHRFIPANYYLNLNDESFYKPLECLCGCGEDILDPLNITYSMVLIHREKNNIYLFYGIKSCINKIHDNTECGWLEISQILHPDQFIEWNQCVRNYIEKNRNLNTVDFYKLKRLFTMRIMQRMRSVNAGLFLRLF</sequence>
<organism evidence="1 2">
    <name type="scientific">Xenorhabdus bovienii str. kraussei Quebec</name>
    <dbReference type="NCBI Taxonomy" id="1398203"/>
    <lineage>
        <taxon>Bacteria</taxon>
        <taxon>Pseudomonadati</taxon>
        <taxon>Pseudomonadota</taxon>
        <taxon>Gammaproteobacteria</taxon>
        <taxon>Enterobacterales</taxon>
        <taxon>Morganellaceae</taxon>
        <taxon>Xenorhabdus</taxon>
    </lineage>
</organism>
<dbReference type="RefSeq" id="WP_038244549.1">
    <property type="nucleotide sequence ID" value="NZ_CAWLZI010000067.1"/>
</dbReference>
<proteinExistence type="predicted"/>
<dbReference type="HOGENOM" id="CLU_1041880_0_0_6"/>
<reference evidence="1" key="1">
    <citation type="submission" date="2013-07" db="EMBL/GenBank/DDBJ databases">
        <title>Sub-species coevolution in mutualistic symbiosis.</title>
        <authorList>
            <person name="Murfin K."/>
            <person name="Klassen J."/>
            <person name="Lee M."/>
            <person name="Forst S."/>
            <person name="Stock P."/>
            <person name="Goodrich-Blair H."/>
        </authorList>
    </citation>
    <scope>NUCLEOTIDE SEQUENCE [LARGE SCALE GENOMIC DNA]</scope>
    <source>
        <strain evidence="1">Kraussei Quebec</strain>
    </source>
</reference>
<dbReference type="OrthoDB" id="2960996at2"/>
<evidence type="ECO:0000313" key="1">
    <source>
        <dbReference type="EMBL" id="CDH21732.1"/>
    </source>
</evidence>
<comment type="caution">
    <text evidence="1">The sequence shown here is derived from an EMBL/GenBank/DDBJ whole genome shotgun (WGS) entry which is preliminary data.</text>
</comment>
<accession>A0A077PMD5</accession>
<evidence type="ECO:0000313" key="2">
    <source>
        <dbReference type="Proteomes" id="UP000028500"/>
    </source>
</evidence>
<dbReference type="EMBL" id="CBSY010000260">
    <property type="protein sequence ID" value="CDH21732.1"/>
    <property type="molecule type" value="Genomic_DNA"/>
</dbReference>
<name>A0A077PMD5_XENBV</name>
<keyword evidence="2" id="KW-1185">Reference proteome</keyword>
<dbReference type="Proteomes" id="UP000028500">
    <property type="component" value="Unassembled WGS sequence"/>
</dbReference>
<gene>
    <name evidence="1" type="ORF">XBKQ1_690001</name>
</gene>